<dbReference type="GO" id="GO:0005509">
    <property type="term" value="F:calcium ion binding"/>
    <property type="evidence" value="ECO:0007669"/>
    <property type="project" value="InterPro"/>
</dbReference>
<evidence type="ECO:0000259" key="1">
    <source>
        <dbReference type="Pfam" id="PF01789"/>
    </source>
</evidence>
<dbReference type="GO" id="GO:0019898">
    <property type="term" value="C:extrinsic component of membrane"/>
    <property type="evidence" value="ECO:0007669"/>
    <property type="project" value="InterPro"/>
</dbReference>
<evidence type="ECO:0000313" key="3">
    <source>
        <dbReference type="Proteomes" id="UP001055712"/>
    </source>
</evidence>
<dbReference type="SUPFAM" id="SSF55724">
    <property type="entry name" value="Mog1p/PsbP-like"/>
    <property type="match status" value="1"/>
</dbReference>
<dbReference type="InterPro" id="IPR016123">
    <property type="entry name" value="Mog1/PsbP_a/b/a-sand"/>
</dbReference>
<dbReference type="Pfam" id="PF01789">
    <property type="entry name" value="PsbP"/>
    <property type="match status" value="1"/>
</dbReference>
<accession>A0A9D4TIJ1</accession>
<dbReference type="Proteomes" id="UP001055712">
    <property type="component" value="Unassembled WGS sequence"/>
</dbReference>
<dbReference type="Gene3D" id="3.40.1000.10">
    <property type="entry name" value="Mog1/PsbP, alpha/beta/alpha sandwich"/>
    <property type="match status" value="1"/>
</dbReference>
<dbReference type="OrthoDB" id="2014109at2759"/>
<organism evidence="2 3">
    <name type="scientific">Chlorella vulgaris</name>
    <name type="common">Green alga</name>
    <dbReference type="NCBI Taxonomy" id="3077"/>
    <lineage>
        <taxon>Eukaryota</taxon>
        <taxon>Viridiplantae</taxon>
        <taxon>Chlorophyta</taxon>
        <taxon>core chlorophytes</taxon>
        <taxon>Trebouxiophyceae</taxon>
        <taxon>Chlorellales</taxon>
        <taxon>Chlorellaceae</taxon>
        <taxon>Chlorella clade</taxon>
        <taxon>Chlorella</taxon>
    </lineage>
</organism>
<reference evidence="2" key="1">
    <citation type="journal article" date="2019" name="Plant J.">
        <title>Chlorella vulgaris genome assembly and annotation reveals the molecular basis for metabolic acclimation to high light conditions.</title>
        <authorList>
            <person name="Cecchin M."/>
            <person name="Marcolungo L."/>
            <person name="Rossato M."/>
            <person name="Girolomoni L."/>
            <person name="Cosentino E."/>
            <person name="Cuine S."/>
            <person name="Li-Beisson Y."/>
            <person name="Delledonne M."/>
            <person name="Ballottari M."/>
        </authorList>
    </citation>
    <scope>NUCLEOTIDE SEQUENCE</scope>
    <source>
        <strain evidence="2">211/11P</strain>
    </source>
</reference>
<sequence length="223" mass="24048">MAAVAQTRAFVQAAAPLQPRQAARRAVPSPVRCAAQTSDAPTRRQALQLGAVLAASPLLAGSAHAKGSAFVPAKDPQDGYSFLYPFGWQEVPVDGQDIVYKDVIEPLESVSVGMVPTEKASVEEFGTAQEVAFTLADKVLTAPSQQVVLVNAGERTSNGRKYYDFEFTAKSSVYTRHALASVTVGNGKFYTLVTGSNEKRWGRMKDKIKTVVTSFEVEDRVGY</sequence>
<evidence type="ECO:0000313" key="2">
    <source>
        <dbReference type="EMBL" id="KAI3426366.1"/>
    </source>
</evidence>
<gene>
    <name evidence="2" type="ORF">D9Q98_008738</name>
</gene>
<dbReference type="NCBIfam" id="NF040946">
    <property type="entry name" value="PSII_PsbP"/>
    <property type="match status" value="1"/>
</dbReference>
<dbReference type="EMBL" id="SIDB01000011">
    <property type="protein sequence ID" value="KAI3426366.1"/>
    <property type="molecule type" value="Genomic_DNA"/>
</dbReference>
<keyword evidence="3" id="KW-1185">Reference proteome</keyword>
<name>A0A9D4TIJ1_CHLVU</name>
<dbReference type="PANTHER" id="PTHR31407">
    <property type="match status" value="1"/>
</dbReference>
<dbReference type="GO" id="GO:0015979">
    <property type="term" value="P:photosynthesis"/>
    <property type="evidence" value="ECO:0007669"/>
    <property type="project" value="InterPro"/>
</dbReference>
<protein>
    <recommendedName>
        <fullName evidence="1">PsbP C-terminal domain-containing protein</fullName>
    </recommendedName>
</protein>
<reference evidence="2" key="2">
    <citation type="submission" date="2020-11" db="EMBL/GenBank/DDBJ databases">
        <authorList>
            <person name="Cecchin M."/>
            <person name="Marcolungo L."/>
            <person name="Rossato M."/>
            <person name="Girolomoni L."/>
            <person name="Cosentino E."/>
            <person name="Cuine S."/>
            <person name="Li-Beisson Y."/>
            <person name="Delledonne M."/>
            <person name="Ballottari M."/>
        </authorList>
    </citation>
    <scope>NUCLEOTIDE SEQUENCE</scope>
    <source>
        <strain evidence="2">211/11P</strain>
        <tissue evidence="2">Whole cell</tissue>
    </source>
</reference>
<comment type="caution">
    <text evidence="2">The sequence shown here is derived from an EMBL/GenBank/DDBJ whole genome shotgun (WGS) entry which is preliminary data.</text>
</comment>
<dbReference type="PANTHER" id="PTHR31407:SF4">
    <property type="entry name" value="PSBP-LIKE PROTEIN 1, CHLOROPLASTIC"/>
    <property type="match status" value="1"/>
</dbReference>
<dbReference type="InterPro" id="IPR002683">
    <property type="entry name" value="PsbP_C"/>
</dbReference>
<feature type="domain" description="PsbP C-terminal" evidence="1">
    <location>
        <begin position="70"/>
        <end position="217"/>
    </location>
</feature>
<dbReference type="GO" id="GO:0009654">
    <property type="term" value="C:photosystem II oxygen evolving complex"/>
    <property type="evidence" value="ECO:0007669"/>
    <property type="project" value="InterPro"/>
</dbReference>
<proteinExistence type="predicted"/>
<dbReference type="AlphaFoldDB" id="A0A9D4TIJ1"/>